<comment type="caution">
    <text evidence="1">The sequence shown here is derived from an EMBL/GenBank/DDBJ whole genome shotgun (WGS) entry which is preliminary data.</text>
</comment>
<dbReference type="AlphaFoldDB" id="A0A4Y7SP01"/>
<keyword evidence="2" id="KW-1185">Reference proteome</keyword>
<gene>
    <name evidence="1" type="ORF">FA13DRAFT_1413867</name>
</gene>
<organism evidence="1 2">
    <name type="scientific">Coprinellus micaceus</name>
    <name type="common">Glistening ink-cap mushroom</name>
    <name type="synonym">Coprinus micaceus</name>
    <dbReference type="NCBI Taxonomy" id="71717"/>
    <lineage>
        <taxon>Eukaryota</taxon>
        <taxon>Fungi</taxon>
        <taxon>Dikarya</taxon>
        <taxon>Basidiomycota</taxon>
        <taxon>Agaricomycotina</taxon>
        <taxon>Agaricomycetes</taxon>
        <taxon>Agaricomycetidae</taxon>
        <taxon>Agaricales</taxon>
        <taxon>Agaricineae</taxon>
        <taxon>Psathyrellaceae</taxon>
        <taxon>Coprinellus</taxon>
    </lineage>
</organism>
<dbReference type="EMBL" id="QPFP01000078">
    <property type="protein sequence ID" value="TEB23431.1"/>
    <property type="molecule type" value="Genomic_DNA"/>
</dbReference>
<name>A0A4Y7SP01_COPMI</name>
<sequence>MAELLESTHQSKCFYTSTKDPSTHSSLSEPFVQPSNYHRVTFRRLACDRGQKPRMLLSSTSGKTTANLLKIRMLLFANGMDILTMYVCLSYGAGRSGWHEGLGVWKQNQSPNSSTTTGGKCPRLQQLRGSVSNLENSVYR</sequence>
<reference evidence="1 2" key="1">
    <citation type="journal article" date="2019" name="Nat. Ecol. Evol.">
        <title>Megaphylogeny resolves global patterns of mushroom evolution.</title>
        <authorList>
            <person name="Varga T."/>
            <person name="Krizsan K."/>
            <person name="Foldi C."/>
            <person name="Dima B."/>
            <person name="Sanchez-Garcia M."/>
            <person name="Sanchez-Ramirez S."/>
            <person name="Szollosi G.J."/>
            <person name="Szarkandi J.G."/>
            <person name="Papp V."/>
            <person name="Albert L."/>
            <person name="Andreopoulos W."/>
            <person name="Angelini C."/>
            <person name="Antonin V."/>
            <person name="Barry K.W."/>
            <person name="Bougher N.L."/>
            <person name="Buchanan P."/>
            <person name="Buyck B."/>
            <person name="Bense V."/>
            <person name="Catcheside P."/>
            <person name="Chovatia M."/>
            <person name="Cooper J."/>
            <person name="Damon W."/>
            <person name="Desjardin D."/>
            <person name="Finy P."/>
            <person name="Geml J."/>
            <person name="Haridas S."/>
            <person name="Hughes K."/>
            <person name="Justo A."/>
            <person name="Karasinski D."/>
            <person name="Kautmanova I."/>
            <person name="Kiss B."/>
            <person name="Kocsube S."/>
            <person name="Kotiranta H."/>
            <person name="LaButti K.M."/>
            <person name="Lechner B.E."/>
            <person name="Liimatainen K."/>
            <person name="Lipzen A."/>
            <person name="Lukacs Z."/>
            <person name="Mihaltcheva S."/>
            <person name="Morgado L.N."/>
            <person name="Niskanen T."/>
            <person name="Noordeloos M.E."/>
            <person name="Ohm R.A."/>
            <person name="Ortiz-Santana B."/>
            <person name="Ovrebo C."/>
            <person name="Racz N."/>
            <person name="Riley R."/>
            <person name="Savchenko A."/>
            <person name="Shiryaev A."/>
            <person name="Soop K."/>
            <person name="Spirin V."/>
            <person name="Szebenyi C."/>
            <person name="Tomsovsky M."/>
            <person name="Tulloss R.E."/>
            <person name="Uehling J."/>
            <person name="Grigoriev I.V."/>
            <person name="Vagvolgyi C."/>
            <person name="Papp T."/>
            <person name="Martin F.M."/>
            <person name="Miettinen O."/>
            <person name="Hibbett D.S."/>
            <person name="Nagy L.G."/>
        </authorList>
    </citation>
    <scope>NUCLEOTIDE SEQUENCE [LARGE SCALE GENOMIC DNA]</scope>
    <source>
        <strain evidence="1 2">FP101781</strain>
    </source>
</reference>
<accession>A0A4Y7SP01</accession>
<evidence type="ECO:0000313" key="2">
    <source>
        <dbReference type="Proteomes" id="UP000298030"/>
    </source>
</evidence>
<dbReference type="Proteomes" id="UP000298030">
    <property type="component" value="Unassembled WGS sequence"/>
</dbReference>
<proteinExistence type="predicted"/>
<evidence type="ECO:0000313" key="1">
    <source>
        <dbReference type="EMBL" id="TEB23431.1"/>
    </source>
</evidence>
<protein>
    <submittedName>
        <fullName evidence="1">Uncharacterized protein</fullName>
    </submittedName>
</protein>